<comment type="caution">
    <text evidence="3">The sequence shown here is derived from an EMBL/GenBank/DDBJ whole genome shotgun (WGS) entry which is preliminary data.</text>
</comment>
<dbReference type="EMBL" id="BJND01000008">
    <property type="protein sequence ID" value="GEC03757.1"/>
    <property type="molecule type" value="Genomic_DNA"/>
</dbReference>
<gene>
    <name evidence="3" type="ORF">SSP24_14120</name>
</gene>
<proteinExistence type="predicted"/>
<feature type="chain" id="PRO_5021416076" evidence="2">
    <location>
        <begin position="35"/>
        <end position="135"/>
    </location>
</feature>
<evidence type="ECO:0000256" key="1">
    <source>
        <dbReference type="SAM" id="MobiDB-lite"/>
    </source>
</evidence>
<organism evidence="3 4">
    <name type="scientific">Streptomyces spinoverrucosus</name>
    <dbReference type="NCBI Taxonomy" id="284043"/>
    <lineage>
        <taxon>Bacteria</taxon>
        <taxon>Bacillati</taxon>
        <taxon>Actinomycetota</taxon>
        <taxon>Actinomycetes</taxon>
        <taxon>Kitasatosporales</taxon>
        <taxon>Streptomycetaceae</taxon>
        <taxon>Streptomyces</taxon>
    </lineage>
</organism>
<evidence type="ECO:0000313" key="3">
    <source>
        <dbReference type="EMBL" id="GEC03757.1"/>
    </source>
</evidence>
<name>A0A4Y3V9W4_9ACTN</name>
<dbReference type="OrthoDB" id="4337596at2"/>
<evidence type="ECO:0000313" key="4">
    <source>
        <dbReference type="Proteomes" id="UP000317881"/>
    </source>
</evidence>
<sequence>MFRGTTAATARTLFASLAAVLFILPFFTPPTSFAAAHTARYVEAKAQPGTKPSGKALRAEGAAFHSCTHAGDPTGPLRIRDRHRTVDSASCAAQRPQPARHKGAESDAVVPNAAYDRMSRPSTAHSPAALQVFRC</sequence>
<feature type="region of interest" description="Disordered" evidence="1">
    <location>
        <begin position="85"/>
        <end position="107"/>
    </location>
</feature>
<feature type="signal peptide" evidence="2">
    <location>
        <begin position="1"/>
        <end position="34"/>
    </location>
</feature>
<keyword evidence="4" id="KW-1185">Reference proteome</keyword>
<dbReference type="AlphaFoldDB" id="A0A4Y3V9W4"/>
<accession>A0A4Y3V9W4</accession>
<dbReference type="RefSeq" id="WP_141307905.1">
    <property type="nucleotide sequence ID" value="NZ_BJND01000008.1"/>
</dbReference>
<protein>
    <submittedName>
        <fullName evidence="3">Uncharacterized protein</fullName>
    </submittedName>
</protein>
<dbReference type="Proteomes" id="UP000317881">
    <property type="component" value="Unassembled WGS sequence"/>
</dbReference>
<reference evidence="3 4" key="1">
    <citation type="submission" date="2019-06" db="EMBL/GenBank/DDBJ databases">
        <title>Whole genome shotgun sequence of Streptomyces spinoverrucosus NBRC 14228.</title>
        <authorList>
            <person name="Hosoyama A."/>
            <person name="Uohara A."/>
            <person name="Ohji S."/>
            <person name="Ichikawa N."/>
        </authorList>
    </citation>
    <scope>NUCLEOTIDE SEQUENCE [LARGE SCALE GENOMIC DNA]</scope>
    <source>
        <strain evidence="3 4">NBRC 14228</strain>
    </source>
</reference>
<evidence type="ECO:0000256" key="2">
    <source>
        <dbReference type="SAM" id="SignalP"/>
    </source>
</evidence>
<keyword evidence="2" id="KW-0732">Signal</keyword>